<evidence type="ECO:0000313" key="2">
    <source>
        <dbReference type="Proteomes" id="UP000593966"/>
    </source>
</evidence>
<dbReference type="RefSeq" id="WP_174492367.1">
    <property type="nucleotide sequence ID" value="NZ_CP048659.1"/>
</dbReference>
<reference evidence="1 2" key="1">
    <citation type="submission" date="2020-02" db="EMBL/GenBank/DDBJ databases">
        <title>Tigecycline-resistant Acinetobacter species from pigs and migratory birds.</title>
        <authorList>
            <person name="Chen C."/>
            <person name="Sun J."/>
            <person name="Liao X.-P."/>
            <person name="Liu Y.-H."/>
        </authorList>
    </citation>
    <scope>NUCLEOTIDE SEQUENCE [LARGE SCALE GENOMIC DNA]</scope>
    <source>
        <strain evidence="1 2">YH12207_T</strain>
    </source>
</reference>
<gene>
    <name evidence="1" type="ORF">G0028_12375</name>
</gene>
<evidence type="ECO:0000313" key="1">
    <source>
        <dbReference type="EMBL" id="QOW46624.1"/>
    </source>
</evidence>
<evidence type="ECO:0008006" key="3">
    <source>
        <dbReference type="Google" id="ProtNLM"/>
    </source>
</evidence>
<proteinExistence type="predicted"/>
<dbReference type="Proteomes" id="UP000593966">
    <property type="component" value="Chromosome"/>
</dbReference>
<sequence>MIAKFKELQVVKTIKAFENIPTGTIGTILFIHNHELEIAYEVEFIDHLNRFYETIAVPESFLNHYMQNN</sequence>
<accession>A0A7S7AI49</accession>
<dbReference type="EMBL" id="CP048659">
    <property type="protein sequence ID" value="QOW46624.1"/>
    <property type="molecule type" value="Genomic_DNA"/>
</dbReference>
<protein>
    <recommendedName>
        <fullName evidence="3">DUF4926 domain-containing protein</fullName>
    </recommendedName>
</protein>
<organism evidence="1 2">
    <name type="scientific">Acinetobacter piscicola</name>
    <dbReference type="NCBI Taxonomy" id="2006115"/>
    <lineage>
        <taxon>Bacteria</taxon>
        <taxon>Pseudomonadati</taxon>
        <taxon>Pseudomonadota</taxon>
        <taxon>Gammaproteobacteria</taxon>
        <taxon>Moraxellales</taxon>
        <taxon>Moraxellaceae</taxon>
        <taxon>Acinetobacter</taxon>
    </lineage>
</organism>
<keyword evidence="2" id="KW-1185">Reference proteome</keyword>
<dbReference type="AlphaFoldDB" id="A0A7S7AI49"/>
<name>A0A7S7AI49_9GAMM</name>